<organism evidence="2 3">
    <name type="scientific">Plakobranchus ocellatus</name>
    <dbReference type="NCBI Taxonomy" id="259542"/>
    <lineage>
        <taxon>Eukaryota</taxon>
        <taxon>Metazoa</taxon>
        <taxon>Spiralia</taxon>
        <taxon>Lophotrochozoa</taxon>
        <taxon>Mollusca</taxon>
        <taxon>Gastropoda</taxon>
        <taxon>Heterobranchia</taxon>
        <taxon>Euthyneura</taxon>
        <taxon>Panpulmonata</taxon>
        <taxon>Sacoglossa</taxon>
        <taxon>Placobranchoidea</taxon>
        <taxon>Plakobranchidae</taxon>
        <taxon>Plakobranchus</taxon>
    </lineage>
</organism>
<name>A0AAV3YPL5_9GAST</name>
<dbReference type="GO" id="GO:0005795">
    <property type="term" value="C:Golgi stack"/>
    <property type="evidence" value="ECO:0007669"/>
    <property type="project" value="TreeGrafter"/>
</dbReference>
<dbReference type="AlphaFoldDB" id="A0AAV3YPL5"/>
<evidence type="ECO:0000259" key="1">
    <source>
        <dbReference type="Pfam" id="PF04666"/>
    </source>
</evidence>
<comment type="caution">
    <text evidence="2">The sequence shown here is derived from an EMBL/GenBank/DDBJ whole genome shotgun (WGS) entry which is preliminary data.</text>
</comment>
<evidence type="ECO:0000313" key="3">
    <source>
        <dbReference type="Proteomes" id="UP000735302"/>
    </source>
</evidence>
<dbReference type="InterPro" id="IPR057279">
    <property type="entry name" value="MGAT4"/>
</dbReference>
<reference evidence="2 3" key="1">
    <citation type="journal article" date="2021" name="Elife">
        <title>Chloroplast acquisition without the gene transfer in kleptoplastic sea slugs, Plakobranchus ocellatus.</title>
        <authorList>
            <person name="Maeda T."/>
            <person name="Takahashi S."/>
            <person name="Yoshida T."/>
            <person name="Shimamura S."/>
            <person name="Takaki Y."/>
            <person name="Nagai Y."/>
            <person name="Toyoda A."/>
            <person name="Suzuki Y."/>
            <person name="Arimoto A."/>
            <person name="Ishii H."/>
            <person name="Satoh N."/>
            <person name="Nishiyama T."/>
            <person name="Hasebe M."/>
            <person name="Maruyama T."/>
            <person name="Minagawa J."/>
            <person name="Obokata J."/>
            <person name="Shigenobu S."/>
        </authorList>
    </citation>
    <scope>NUCLEOTIDE SEQUENCE [LARGE SCALE GENOMIC DNA]</scope>
</reference>
<evidence type="ECO:0000313" key="2">
    <source>
        <dbReference type="EMBL" id="GFN83978.1"/>
    </source>
</evidence>
<feature type="domain" description="MGAT4 conserved region" evidence="1">
    <location>
        <begin position="95"/>
        <end position="215"/>
    </location>
</feature>
<proteinExistence type="predicted"/>
<sequence>MKSKSYNSIDSANKQNLNILSGPYTYLTYLAGRPDLLTPRVHITRGRTGVSLVIGISSIRRDGASYLHETLKSLFDNMDENDKRDTLVVLSLAEIEDDLKVQEDFVQTIKNSTIEYSPFKWEFLQFSVLGFIGKLFPAKSIPVFAELLLMYYSHKPCDWLILDFLRVKLCSLEENEVMCQVRMQLASPFKEGLFQHMGDVSSLTGVLKYYKDDTFKENDANPNVQDDTYPIAEDDLALLEILSSISEYASESPINNPDFAGASTTLAQIGHSFVQLYNMGKLCLVINPKHGDILEFVYNPPIQIKRISISTGIVFEDEQIFKLKDANIEILPEIYSIPITQEKESIQNKVFSEVPSPVPAPPTVWDFEDVDELFSDDGETRKTTAENQMQLEKPPLLSLKSKAAAGGLGDPVGGDIIFEGDYLKATPPTVPLLPFASPLPDPVVVRHKLLMAWSLEKIPKQTEYDNFLTLCSLAPDTGAAVCQVPSELGPIRAFRIRVTADAEMSVFNSIKVEQTVEAGATEETVRV</sequence>
<dbReference type="InterPro" id="IPR006759">
    <property type="entry name" value="Glyco_transf_54"/>
</dbReference>
<dbReference type="GO" id="GO:0006487">
    <property type="term" value="P:protein N-linked glycosylation"/>
    <property type="evidence" value="ECO:0007669"/>
    <property type="project" value="TreeGrafter"/>
</dbReference>
<dbReference type="EMBL" id="BLXT01001274">
    <property type="protein sequence ID" value="GFN83978.1"/>
    <property type="molecule type" value="Genomic_DNA"/>
</dbReference>
<dbReference type="PANTHER" id="PTHR12062">
    <property type="entry name" value="N-ACETYLGLUCOSAMINYLTRANSFERASE VI"/>
    <property type="match status" value="1"/>
</dbReference>
<dbReference type="Pfam" id="PF04666">
    <property type="entry name" value="MGAT4_cons"/>
    <property type="match status" value="1"/>
</dbReference>
<dbReference type="Proteomes" id="UP000735302">
    <property type="component" value="Unassembled WGS sequence"/>
</dbReference>
<dbReference type="PANTHER" id="PTHR12062:SF33">
    <property type="entry name" value="ALPHA-1,6-MANNOSYL-GLYCOPROTEIN 4-BETA-N-ACETYLGLUCOSAMINYLTRANSFERASE-LIKE"/>
    <property type="match status" value="1"/>
</dbReference>
<accession>A0AAV3YPL5</accession>
<gene>
    <name evidence="2" type="ORF">PoB_001048400</name>
</gene>
<keyword evidence="3" id="KW-1185">Reference proteome</keyword>
<protein>
    <recommendedName>
        <fullName evidence="1">MGAT4 conserved region domain-containing protein</fullName>
    </recommendedName>
</protein>
<dbReference type="GO" id="GO:0005783">
    <property type="term" value="C:endoplasmic reticulum"/>
    <property type="evidence" value="ECO:0007669"/>
    <property type="project" value="TreeGrafter"/>
</dbReference>
<dbReference type="GO" id="GO:0008375">
    <property type="term" value="F:acetylglucosaminyltransferase activity"/>
    <property type="evidence" value="ECO:0007669"/>
    <property type="project" value="TreeGrafter"/>
</dbReference>
<dbReference type="GO" id="GO:0005793">
    <property type="term" value="C:endoplasmic reticulum-Golgi intermediate compartment"/>
    <property type="evidence" value="ECO:0007669"/>
    <property type="project" value="TreeGrafter"/>
</dbReference>